<keyword evidence="5" id="KW-1185">Reference proteome</keyword>
<dbReference type="AlphaFoldDB" id="A0A9P0CJU5"/>
<dbReference type="Pfam" id="PF01585">
    <property type="entry name" value="G-patch"/>
    <property type="match status" value="1"/>
</dbReference>
<proteinExistence type="predicted"/>
<dbReference type="Proteomes" id="UP001153636">
    <property type="component" value="Chromosome 1"/>
</dbReference>
<feature type="compositionally biased region" description="Basic and acidic residues" evidence="2">
    <location>
        <begin position="278"/>
        <end position="292"/>
    </location>
</feature>
<feature type="compositionally biased region" description="Polar residues" evidence="2">
    <location>
        <begin position="312"/>
        <end position="322"/>
    </location>
</feature>
<reference evidence="4" key="1">
    <citation type="submission" date="2022-01" db="EMBL/GenBank/DDBJ databases">
        <authorList>
            <person name="King R."/>
        </authorList>
    </citation>
    <scope>NUCLEOTIDE SEQUENCE</scope>
</reference>
<dbReference type="OrthoDB" id="29523at2759"/>
<evidence type="ECO:0000313" key="5">
    <source>
        <dbReference type="Proteomes" id="UP001153636"/>
    </source>
</evidence>
<dbReference type="InterPro" id="IPR000467">
    <property type="entry name" value="G_patch_dom"/>
</dbReference>
<feature type="region of interest" description="Disordered" evidence="2">
    <location>
        <begin position="425"/>
        <end position="451"/>
    </location>
</feature>
<dbReference type="GO" id="GO:0005730">
    <property type="term" value="C:nucleolus"/>
    <property type="evidence" value="ECO:0007669"/>
    <property type="project" value="TreeGrafter"/>
</dbReference>
<name>A0A9P0CJU5_9CUCU</name>
<dbReference type="PANTHER" id="PTHR23149:SF27">
    <property type="entry name" value="PIN2_TERF1-INTERACTING TELOMERASE INHIBITOR 1"/>
    <property type="match status" value="1"/>
</dbReference>
<feature type="domain" description="G-patch" evidence="3">
    <location>
        <begin position="26"/>
        <end position="72"/>
    </location>
</feature>
<dbReference type="GO" id="GO:0003676">
    <property type="term" value="F:nucleic acid binding"/>
    <property type="evidence" value="ECO:0007669"/>
    <property type="project" value="InterPro"/>
</dbReference>
<keyword evidence="1" id="KW-0175">Coiled coil</keyword>
<evidence type="ECO:0000256" key="2">
    <source>
        <dbReference type="SAM" id="MobiDB-lite"/>
    </source>
</evidence>
<dbReference type="PROSITE" id="PS50174">
    <property type="entry name" value="G_PATCH"/>
    <property type="match status" value="1"/>
</dbReference>
<gene>
    <name evidence="4" type="ORF">PSYICH_LOCUS241</name>
</gene>
<feature type="region of interest" description="Disordered" evidence="2">
    <location>
        <begin position="355"/>
        <end position="400"/>
    </location>
</feature>
<dbReference type="PANTHER" id="PTHR23149">
    <property type="entry name" value="G PATCH DOMAIN CONTAINING PROTEIN"/>
    <property type="match status" value="1"/>
</dbReference>
<feature type="region of interest" description="Disordered" evidence="2">
    <location>
        <begin position="150"/>
        <end position="170"/>
    </location>
</feature>
<evidence type="ECO:0000259" key="3">
    <source>
        <dbReference type="PROSITE" id="PS50174"/>
    </source>
</evidence>
<evidence type="ECO:0000256" key="1">
    <source>
        <dbReference type="SAM" id="Coils"/>
    </source>
</evidence>
<feature type="coiled-coil region" evidence="1">
    <location>
        <begin position="727"/>
        <end position="754"/>
    </location>
</feature>
<feature type="region of interest" description="Disordered" evidence="2">
    <location>
        <begin position="462"/>
        <end position="481"/>
    </location>
</feature>
<organism evidence="4 5">
    <name type="scientific">Psylliodes chrysocephalus</name>
    <dbReference type="NCBI Taxonomy" id="3402493"/>
    <lineage>
        <taxon>Eukaryota</taxon>
        <taxon>Metazoa</taxon>
        <taxon>Ecdysozoa</taxon>
        <taxon>Arthropoda</taxon>
        <taxon>Hexapoda</taxon>
        <taxon>Insecta</taxon>
        <taxon>Pterygota</taxon>
        <taxon>Neoptera</taxon>
        <taxon>Endopterygota</taxon>
        <taxon>Coleoptera</taxon>
        <taxon>Polyphaga</taxon>
        <taxon>Cucujiformia</taxon>
        <taxon>Chrysomeloidea</taxon>
        <taxon>Chrysomelidae</taxon>
        <taxon>Galerucinae</taxon>
        <taxon>Alticini</taxon>
        <taxon>Psylliodes</taxon>
    </lineage>
</organism>
<dbReference type="SMART" id="SM00443">
    <property type="entry name" value="G_patch"/>
    <property type="match status" value="1"/>
</dbReference>
<dbReference type="InterPro" id="IPR050656">
    <property type="entry name" value="PINX1"/>
</dbReference>
<feature type="compositionally biased region" description="Basic and acidic residues" evidence="2">
    <location>
        <begin position="150"/>
        <end position="166"/>
    </location>
</feature>
<feature type="region of interest" description="Disordered" evidence="2">
    <location>
        <begin position="1"/>
        <end position="27"/>
    </location>
</feature>
<protein>
    <recommendedName>
        <fullName evidence="3">G-patch domain-containing protein</fullName>
    </recommendedName>
</protein>
<feature type="region of interest" description="Disordered" evidence="2">
    <location>
        <begin position="204"/>
        <end position="322"/>
    </location>
</feature>
<sequence length="840" mass="95361">MSMLAEKRRKQKWSLNPRGKEWSQDANKFGQKLLEKMGWQHGKGLGAKENGVTEHVKVSYKNDSKGIGYKETNDQWTEHETNFSALLQSLTGDGENGIEEIKVSSLEKKSQISRARVHYHKFTRGKDLSRASEKDLANIFGKKSLKDTKKPKIPVKKEDPDSKECENNSGFLINAGSMRDYFRKKLPNFGKVNGCVIGNNGVLKKEESESESELRPSFGFGFNATEERTSTLLNKDNSESESEIISHSGFGFINESDDNTPSKKPNSKSKVVPITDKNNIDGKRKAEEKDDTILSPKKKSKKEKGKTEENLGVSNPAFNPMSTPIKVQKHLLDPIEESLTEEIEEIFNVSKNKNEFLNNTDKSNEESITESSKKKKIRKSEFSNPNFNEETENSIEEMSTMSNPYEISNKKLKKNKKIELDGIEGKASKKEKKKNKIMESDTNSFEEKNLSQIEESSFEISSIKSKKKSHEIDNPNFDVSEDNSINISQIIVENPYEVKPKKNKKQKKIELDNPNFDVTEDSVIDISQLEENPYEVKPKKKKQKKTEVVNPNFDVTEDSVTDTSQLEENPYEVKPNKKKKKKNNNLAIDNPSFSEQEEKPIDSINPYEVKSKKLKKKEVSDPGIANPALNLNDSKNDDAVLENCDLILNVVSTPIVSEVPTNSTNTTKSLGTITKIENLRNRKSVRFSDITQELIIPNNEELKEMYKKDKSKKKKKGLDNLNFDKQQNNLDENVNTISKTLDNYQAEIENDMNEEKVKTVTVEDLMVGEVGNPNGENEKLPDGTKLKFKQANLDGKTAFYMLDKVGPKKSYKHLIKGDILVKFKNTNLHQIRGYAVNNKT</sequence>
<dbReference type="GO" id="GO:0010521">
    <property type="term" value="F:telomerase inhibitor activity"/>
    <property type="evidence" value="ECO:0007669"/>
    <property type="project" value="TreeGrafter"/>
</dbReference>
<accession>A0A9P0CJU5</accession>
<feature type="compositionally biased region" description="Low complexity" evidence="2">
    <location>
        <begin position="262"/>
        <end position="273"/>
    </location>
</feature>
<evidence type="ECO:0000313" key="4">
    <source>
        <dbReference type="EMBL" id="CAH1099431.1"/>
    </source>
</evidence>
<feature type="region of interest" description="Disordered" evidence="2">
    <location>
        <begin position="527"/>
        <end position="601"/>
    </location>
</feature>
<dbReference type="EMBL" id="OV651813">
    <property type="protein sequence ID" value="CAH1099431.1"/>
    <property type="molecule type" value="Genomic_DNA"/>
</dbReference>